<proteinExistence type="predicted"/>
<evidence type="ECO:0000256" key="1">
    <source>
        <dbReference type="ARBA" id="ARBA00001974"/>
    </source>
</evidence>
<dbReference type="Gene3D" id="3.40.30.120">
    <property type="match status" value="1"/>
</dbReference>
<dbReference type="PRINTS" id="PR00420">
    <property type="entry name" value="RNGMNOXGNASE"/>
</dbReference>
<organism evidence="6 7">
    <name type="scientific">Pseudonocardia xishanensis</name>
    <dbReference type="NCBI Taxonomy" id="630995"/>
    <lineage>
        <taxon>Bacteria</taxon>
        <taxon>Bacillati</taxon>
        <taxon>Actinomycetota</taxon>
        <taxon>Actinomycetes</taxon>
        <taxon>Pseudonocardiales</taxon>
        <taxon>Pseudonocardiaceae</taxon>
        <taxon>Pseudonocardia</taxon>
    </lineage>
</organism>
<name>A0ABP8RTE8_9PSEU</name>
<evidence type="ECO:0000259" key="5">
    <source>
        <dbReference type="Pfam" id="PF01494"/>
    </source>
</evidence>
<comment type="caution">
    <text evidence="6">The sequence shown here is derived from an EMBL/GenBank/DDBJ whole genome shotgun (WGS) entry which is preliminary data.</text>
</comment>
<dbReference type="PANTHER" id="PTHR43004">
    <property type="entry name" value="TRK SYSTEM POTASSIUM UPTAKE PROTEIN"/>
    <property type="match status" value="1"/>
</dbReference>
<comment type="cofactor">
    <cofactor evidence="1">
        <name>FAD</name>
        <dbReference type="ChEBI" id="CHEBI:57692"/>
    </cofactor>
</comment>
<evidence type="ECO:0000256" key="4">
    <source>
        <dbReference type="SAM" id="MobiDB-lite"/>
    </source>
</evidence>
<dbReference type="Pfam" id="PF01494">
    <property type="entry name" value="FAD_binding_3"/>
    <property type="match status" value="1"/>
</dbReference>
<keyword evidence="3" id="KW-0274">FAD</keyword>
<gene>
    <name evidence="6" type="ORF">GCM10023175_28170</name>
</gene>
<dbReference type="Gene3D" id="3.50.50.60">
    <property type="entry name" value="FAD/NAD(P)-binding domain"/>
    <property type="match status" value="1"/>
</dbReference>
<dbReference type="SUPFAM" id="SSF51905">
    <property type="entry name" value="FAD/NAD(P)-binding domain"/>
    <property type="match status" value="1"/>
</dbReference>
<dbReference type="InterPro" id="IPR002938">
    <property type="entry name" value="FAD-bd"/>
</dbReference>
<keyword evidence="7" id="KW-1185">Reference proteome</keyword>
<dbReference type="InterPro" id="IPR036188">
    <property type="entry name" value="FAD/NAD-bd_sf"/>
</dbReference>
<keyword evidence="2" id="KW-0285">Flavoprotein</keyword>
<feature type="domain" description="FAD-binding" evidence="5">
    <location>
        <begin position="31"/>
        <end position="379"/>
    </location>
</feature>
<evidence type="ECO:0000313" key="6">
    <source>
        <dbReference type="EMBL" id="GAA4546294.1"/>
    </source>
</evidence>
<reference evidence="7" key="1">
    <citation type="journal article" date="2019" name="Int. J. Syst. Evol. Microbiol.">
        <title>The Global Catalogue of Microorganisms (GCM) 10K type strain sequencing project: providing services to taxonomists for standard genome sequencing and annotation.</title>
        <authorList>
            <consortium name="The Broad Institute Genomics Platform"/>
            <consortium name="The Broad Institute Genome Sequencing Center for Infectious Disease"/>
            <person name="Wu L."/>
            <person name="Ma J."/>
        </authorList>
    </citation>
    <scope>NUCLEOTIDE SEQUENCE [LARGE SCALE GENOMIC DNA]</scope>
    <source>
        <strain evidence="7">JCM 17906</strain>
    </source>
</reference>
<dbReference type="EMBL" id="BAABGT010000032">
    <property type="protein sequence ID" value="GAA4546294.1"/>
    <property type="molecule type" value="Genomic_DNA"/>
</dbReference>
<evidence type="ECO:0000313" key="7">
    <source>
        <dbReference type="Proteomes" id="UP001501598"/>
    </source>
</evidence>
<evidence type="ECO:0000256" key="3">
    <source>
        <dbReference type="ARBA" id="ARBA00022827"/>
    </source>
</evidence>
<dbReference type="Gene3D" id="3.30.9.10">
    <property type="entry name" value="D-Amino Acid Oxidase, subunit A, domain 2"/>
    <property type="match status" value="1"/>
</dbReference>
<evidence type="ECO:0000256" key="2">
    <source>
        <dbReference type="ARBA" id="ARBA00022630"/>
    </source>
</evidence>
<dbReference type="Pfam" id="PF21274">
    <property type="entry name" value="Rng_hyd_C"/>
    <property type="match status" value="1"/>
</dbReference>
<protein>
    <submittedName>
        <fullName evidence="6">FAD-dependent oxidoreductase</fullName>
    </submittedName>
</protein>
<dbReference type="Proteomes" id="UP001501598">
    <property type="component" value="Unassembled WGS sequence"/>
</dbReference>
<feature type="region of interest" description="Disordered" evidence="4">
    <location>
        <begin position="1"/>
        <end position="24"/>
    </location>
</feature>
<accession>A0ABP8RTE8</accession>
<dbReference type="InterPro" id="IPR050641">
    <property type="entry name" value="RIFMO-like"/>
</dbReference>
<sequence>MFHSSKSPLCLGDHGRDSNGVTDREDDAPARVLIAGGGPAGLAAASELAHHGIHSVLLEPRREVSHLRPRAKTTSARTMELFRRWGIADEVRRAAPLSHSWSRRVVFCAALDAEPITEFRDVFGLSAAEDGFTAEAGQQVAQPVVEEVLRAHLVRSGLAELRLGERLLGFTERRDGVVCEVLRADGSTYRLATEYLLGCDGGRSTVREEIGAVLHGSSAPRANLNAVIRAPGLRPTAGTALHYWVVEPEVPGAVGPLDRDGLWWVTLADVGESADAARAVELIERLAGRTAAELGIEVLSTDPWTPRMMLADRFATDRVFLVGESAHVNPPFGGHGFNTCVGDAVNIGWKLAAVLQGWAGVDLLASYEIERRGIAELTLASAVRNLEASGPNRAVTGARIQQTKAEEFHSLGLVLGYSYAGSPVIADHAASRADVQTYEPSIVPGGRLPHAWIAPGHALYDDLGLGMTLLVPPGAGGRATAAFAEHAGVIGIPLTLLESPLRASDYVLVRPDQHVAWCDRDLGTAELARYCGVSLPGTSHHGKEHAP</sequence>
<dbReference type="NCBIfam" id="NF004780">
    <property type="entry name" value="PRK06126.1"/>
    <property type="match status" value="1"/>
</dbReference>
<dbReference type="PANTHER" id="PTHR43004:SF19">
    <property type="entry name" value="BINDING MONOOXYGENASE, PUTATIVE (JCVI)-RELATED"/>
    <property type="match status" value="1"/>
</dbReference>